<feature type="domain" description="Apple" evidence="21">
    <location>
        <begin position="345"/>
        <end position="438"/>
    </location>
</feature>
<dbReference type="Gene3D" id="3.30.200.20">
    <property type="entry name" value="Phosphorylase Kinase, domain 1"/>
    <property type="match status" value="1"/>
</dbReference>
<evidence type="ECO:0000256" key="8">
    <source>
        <dbReference type="ARBA" id="ARBA00022840"/>
    </source>
</evidence>
<evidence type="ECO:0000313" key="22">
    <source>
        <dbReference type="EMBL" id="KAG0527659.1"/>
    </source>
</evidence>
<dbReference type="CDD" id="cd00028">
    <property type="entry name" value="B_lectin"/>
    <property type="match status" value="1"/>
</dbReference>
<gene>
    <name evidence="22" type="ORF">BDA96_06G252100</name>
</gene>
<feature type="compositionally biased region" description="Low complexity" evidence="16">
    <location>
        <begin position="808"/>
        <end position="818"/>
    </location>
</feature>
<evidence type="ECO:0000256" key="14">
    <source>
        <dbReference type="PIRNR" id="PIRNR000641"/>
    </source>
</evidence>
<dbReference type="PROSITE" id="PS00108">
    <property type="entry name" value="PROTEIN_KINASE_ST"/>
    <property type="match status" value="1"/>
</dbReference>
<dbReference type="FunFam" id="1.10.510.10:FF:000724">
    <property type="entry name" value="Serine/threonine-protein kinase"/>
    <property type="match status" value="1"/>
</dbReference>
<dbReference type="Gene3D" id="2.90.10.10">
    <property type="entry name" value="Bulb-type lectin domain"/>
    <property type="match status" value="1"/>
</dbReference>
<dbReference type="AlphaFoldDB" id="A0A921QTY7"/>
<keyword evidence="5 18" id="KW-0732">Signal</keyword>
<keyword evidence="4 14" id="KW-0808">Transferase</keyword>
<dbReference type="EMBL" id="CM027685">
    <property type="protein sequence ID" value="KAG0527659.1"/>
    <property type="molecule type" value="Genomic_DNA"/>
</dbReference>
<feature type="chain" id="PRO_5036735800" description="Receptor-like serine/threonine-protein kinase" evidence="18">
    <location>
        <begin position="24"/>
        <end position="840"/>
    </location>
</feature>
<feature type="domain" description="Bulb-type lectin" evidence="20">
    <location>
        <begin position="27"/>
        <end position="147"/>
    </location>
</feature>
<evidence type="ECO:0000259" key="21">
    <source>
        <dbReference type="PROSITE" id="PS50948"/>
    </source>
</evidence>
<organism evidence="22 23">
    <name type="scientific">Sorghum bicolor</name>
    <name type="common">Sorghum</name>
    <name type="synonym">Sorghum vulgare</name>
    <dbReference type="NCBI Taxonomy" id="4558"/>
    <lineage>
        <taxon>Eukaryota</taxon>
        <taxon>Viridiplantae</taxon>
        <taxon>Streptophyta</taxon>
        <taxon>Embryophyta</taxon>
        <taxon>Tracheophyta</taxon>
        <taxon>Spermatophyta</taxon>
        <taxon>Magnoliopsida</taxon>
        <taxon>Liliopsida</taxon>
        <taxon>Poales</taxon>
        <taxon>Poaceae</taxon>
        <taxon>PACMAD clade</taxon>
        <taxon>Panicoideae</taxon>
        <taxon>Andropogonodae</taxon>
        <taxon>Andropogoneae</taxon>
        <taxon>Sorghinae</taxon>
        <taxon>Sorghum</taxon>
    </lineage>
</organism>
<dbReference type="PANTHER" id="PTHR32444:SF236">
    <property type="entry name" value="D-MANNOSE BINDING LECTIN FAMILY PROTEIN, EXPRESSED"/>
    <property type="match status" value="1"/>
</dbReference>
<evidence type="ECO:0000256" key="18">
    <source>
        <dbReference type="SAM" id="SignalP"/>
    </source>
</evidence>
<dbReference type="Pfam" id="PF01453">
    <property type="entry name" value="B_lectin"/>
    <property type="match status" value="1"/>
</dbReference>
<dbReference type="InterPro" id="IPR001480">
    <property type="entry name" value="Bulb-type_lectin_dom"/>
</dbReference>
<dbReference type="GO" id="GO:0005524">
    <property type="term" value="F:ATP binding"/>
    <property type="evidence" value="ECO:0007669"/>
    <property type="project" value="UniProtKB-UniRule"/>
</dbReference>
<evidence type="ECO:0000256" key="13">
    <source>
        <dbReference type="ARBA" id="ARBA00048679"/>
    </source>
</evidence>
<evidence type="ECO:0000256" key="2">
    <source>
        <dbReference type="ARBA" id="ARBA00022527"/>
    </source>
</evidence>
<dbReference type="SUPFAM" id="SSF56112">
    <property type="entry name" value="Protein kinase-like (PK-like)"/>
    <property type="match status" value="1"/>
</dbReference>
<dbReference type="PANTHER" id="PTHR32444">
    <property type="entry name" value="BULB-TYPE LECTIN DOMAIN-CONTAINING PROTEIN"/>
    <property type="match status" value="1"/>
</dbReference>
<dbReference type="CDD" id="cd01098">
    <property type="entry name" value="PAN_AP_plant"/>
    <property type="match status" value="1"/>
</dbReference>
<dbReference type="Pfam" id="PF00954">
    <property type="entry name" value="S_locus_glycop"/>
    <property type="match status" value="1"/>
</dbReference>
<dbReference type="FunFam" id="2.90.10.10:FF:000005">
    <property type="entry name" value="G-type lectin S-receptor-like serine/threonine-protein kinase"/>
    <property type="match status" value="1"/>
</dbReference>
<accession>A0A921QTY7</accession>
<evidence type="ECO:0000256" key="4">
    <source>
        <dbReference type="ARBA" id="ARBA00022679"/>
    </source>
</evidence>
<comment type="catalytic activity">
    <reaction evidence="13 14">
        <text>L-seryl-[protein] + ATP = O-phospho-L-seryl-[protein] + ADP + H(+)</text>
        <dbReference type="Rhea" id="RHEA:17989"/>
        <dbReference type="Rhea" id="RHEA-COMP:9863"/>
        <dbReference type="Rhea" id="RHEA-COMP:11604"/>
        <dbReference type="ChEBI" id="CHEBI:15378"/>
        <dbReference type="ChEBI" id="CHEBI:29999"/>
        <dbReference type="ChEBI" id="CHEBI:30616"/>
        <dbReference type="ChEBI" id="CHEBI:83421"/>
        <dbReference type="ChEBI" id="CHEBI:456216"/>
        <dbReference type="EC" id="2.7.11.1"/>
    </reaction>
</comment>
<evidence type="ECO:0000256" key="7">
    <source>
        <dbReference type="ARBA" id="ARBA00022777"/>
    </source>
</evidence>
<protein>
    <recommendedName>
        <fullName evidence="14">Receptor-like serine/threonine-protein kinase</fullName>
        <ecNumber evidence="14">2.7.11.1</ecNumber>
    </recommendedName>
</protein>
<comment type="catalytic activity">
    <reaction evidence="12 14">
        <text>L-threonyl-[protein] + ATP = O-phospho-L-threonyl-[protein] + ADP + H(+)</text>
        <dbReference type="Rhea" id="RHEA:46608"/>
        <dbReference type="Rhea" id="RHEA-COMP:11060"/>
        <dbReference type="Rhea" id="RHEA-COMP:11605"/>
        <dbReference type="ChEBI" id="CHEBI:15378"/>
        <dbReference type="ChEBI" id="CHEBI:30013"/>
        <dbReference type="ChEBI" id="CHEBI:30616"/>
        <dbReference type="ChEBI" id="CHEBI:61977"/>
        <dbReference type="ChEBI" id="CHEBI:456216"/>
        <dbReference type="EC" id="2.7.11.1"/>
    </reaction>
</comment>
<reference evidence="22" key="2">
    <citation type="submission" date="2020-10" db="EMBL/GenBank/DDBJ databases">
        <authorList>
            <person name="Cooper E.A."/>
            <person name="Brenton Z.W."/>
            <person name="Flinn B.S."/>
            <person name="Jenkins J."/>
            <person name="Shu S."/>
            <person name="Flowers D."/>
            <person name="Luo F."/>
            <person name="Wang Y."/>
            <person name="Xia P."/>
            <person name="Barry K."/>
            <person name="Daum C."/>
            <person name="Lipzen A."/>
            <person name="Yoshinaga Y."/>
            <person name="Schmutz J."/>
            <person name="Saski C."/>
            <person name="Vermerris W."/>
            <person name="Kresovich S."/>
        </authorList>
    </citation>
    <scope>NUCLEOTIDE SEQUENCE</scope>
</reference>
<dbReference type="PROSITE" id="PS00107">
    <property type="entry name" value="PROTEIN_KINASE_ATP"/>
    <property type="match status" value="1"/>
</dbReference>
<evidence type="ECO:0000256" key="1">
    <source>
        <dbReference type="ARBA" id="ARBA00004479"/>
    </source>
</evidence>
<comment type="subcellular location">
    <subcellularLocation>
        <location evidence="1">Membrane</location>
        <topology evidence="1">Single-pass type I membrane protein</topology>
    </subcellularLocation>
</comment>
<dbReference type="GO" id="GO:0051707">
    <property type="term" value="P:response to other organism"/>
    <property type="evidence" value="ECO:0007669"/>
    <property type="project" value="UniProtKB-ARBA"/>
</dbReference>
<evidence type="ECO:0000256" key="11">
    <source>
        <dbReference type="ARBA" id="ARBA00023180"/>
    </source>
</evidence>
<evidence type="ECO:0000256" key="5">
    <source>
        <dbReference type="ARBA" id="ARBA00022729"/>
    </source>
</evidence>
<evidence type="ECO:0000259" key="20">
    <source>
        <dbReference type="PROSITE" id="PS50927"/>
    </source>
</evidence>
<dbReference type="GO" id="GO:0004674">
    <property type="term" value="F:protein serine/threonine kinase activity"/>
    <property type="evidence" value="ECO:0007669"/>
    <property type="project" value="UniProtKB-KW"/>
</dbReference>
<dbReference type="PROSITE" id="PS50948">
    <property type="entry name" value="PAN"/>
    <property type="match status" value="1"/>
</dbReference>
<dbReference type="Pfam" id="PF00069">
    <property type="entry name" value="Pkinase"/>
    <property type="match status" value="1"/>
</dbReference>
<evidence type="ECO:0000256" key="9">
    <source>
        <dbReference type="ARBA" id="ARBA00023157"/>
    </source>
</evidence>
<dbReference type="GO" id="GO:0016020">
    <property type="term" value="C:membrane"/>
    <property type="evidence" value="ECO:0007669"/>
    <property type="project" value="UniProtKB-SubCell"/>
</dbReference>
<evidence type="ECO:0000256" key="3">
    <source>
        <dbReference type="ARBA" id="ARBA00022536"/>
    </source>
</evidence>
<evidence type="ECO:0000256" key="12">
    <source>
        <dbReference type="ARBA" id="ARBA00047899"/>
    </source>
</evidence>
<keyword evidence="17" id="KW-0472">Membrane</keyword>
<feature type="binding site" evidence="15">
    <location>
        <position position="561"/>
    </location>
    <ligand>
        <name>ATP</name>
        <dbReference type="ChEBI" id="CHEBI:30616"/>
    </ligand>
</feature>
<dbReference type="GO" id="GO:0048544">
    <property type="term" value="P:recognition of pollen"/>
    <property type="evidence" value="ECO:0007669"/>
    <property type="project" value="InterPro"/>
</dbReference>
<dbReference type="SMART" id="SM00108">
    <property type="entry name" value="B_lectin"/>
    <property type="match status" value="1"/>
</dbReference>
<dbReference type="InterPro" id="IPR011009">
    <property type="entry name" value="Kinase-like_dom_sf"/>
</dbReference>
<evidence type="ECO:0000256" key="15">
    <source>
        <dbReference type="PROSITE-ProRule" id="PRU10141"/>
    </source>
</evidence>
<dbReference type="InterPro" id="IPR024171">
    <property type="entry name" value="SRK-like_kinase"/>
</dbReference>
<sequence>MDTILFIHLLLLPFMLLCPIAIAADVSDTLGKGRNITDGETLVSADGTFTLGFFSPGASTKRYLGIWFSASSVAVCWVANGDRPVNGNSGVLVVRDTGSLLLLDGSGQTTWSSNSTSSSSSAEAQLLNSGNLVVRDGGSSSSSSDILWQSFDHPSNTLLSGMKLGKNKWTGAEWYLTSWRSADDPSPGAYRRALDTSGLPELVVWQGNVRTYRTGPWNGRWFSGIPEVSAYKNLIWYQVTTSPAEISYGYTSNPGAALTRVVLTDAGMAKRLVWDAGARKWQTFFQGPRDVCDAYGKCGAFGLCDAGAASTSFCGCLTGFSPASPPAWSLRDTSGGCKRDVKLDCANNGSGTSTTTTTTDGFLLVHGVKLPDTRNATVDMSITVEDCMARCLANCSCLAYAAADIRGGDVRSGCVMWTDDIIDLRYVDKGQDLYLRLAQSELPPAPSPQRRPFPTAPVAGASAAAVAVILIVLLVVVVIRRRRQPIIPAVPAPSVPSTELRRPPSVPFAGQPSPVLNVPSAELSALRTATNDFSVDNVIGRGGSSTVFEGNLTDGRKVAVKRVTQSYLTDEGVEIFMREVEVMSELKHDNLAQLLAYCKDGNERILVYEYMENRSLNLYIFARDRNQRALLNWERRLEIIVGVAKGVAYLHGLSKEVIHRDLKPSNILLDENWRAKIADFGTAKVFVDGQTNPTLVQTEGYRAPEYTVQGPHLTLKCDVYSFGVVLIEIISGLKNSSTPKLLSDAQESWNQHKIKEDLLDSAVGQPEPETLLRLERCVQVGLLCVQQSPVDRPSMAEVVATLTTNGGSSSSSSSSSSSQVRGPLATQDAPGAHGDSIYLT</sequence>
<comment type="similarity">
    <text evidence="14">Belongs to the protein kinase superfamily. Ser/Thr protein kinase family.</text>
</comment>
<keyword evidence="17" id="KW-0812">Transmembrane</keyword>
<dbReference type="SUPFAM" id="SSF51110">
    <property type="entry name" value="alpha-D-mannose-specific plant lectins"/>
    <property type="match status" value="1"/>
</dbReference>
<dbReference type="InterPro" id="IPR036426">
    <property type="entry name" value="Bulb-type_lectin_dom_sf"/>
</dbReference>
<dbReference type="InterPro" id="IPR003609">
    <property type="entry name" value="Pan_app"/>
</dbReference>
<dbReference type="Proteomes" id="UP000807115">
    <property type="component" value="Chromosome 6"/>
</dbReference>
<evidence type="ECO:0000259" key="19">
    <source>
        <dbReference type="PROSITE" id="PS50011"/>
    </source>
</evidence>
<keyword evidence="6 14" id="KW-0547">Nucleotide-binding</keyword>
<proteinExistence type="inferred from homology"/>
<keyword evidence="10" id="KW-0675">Receptor</keyword>
<dbReference type="PIRSF" id="PIRSF000641">
    <property type="entry name" value="SRK"/>
    <property type="match status" value="1"/>
</dbReference>
<dbReference type="Pfam" id="PF08276">
    <property type="entry name" value="PAN_2"/>
    <property type="match status" value="1"/>
</dbReference>
<keyword evidence="8 14" id="KW-0067">ATP-binding</keyword>
<feature type="domain" description="Protein kinase" evidence="19">
    <location>
        <begin position="533"/>
        <end position="804"/>
    </location>
</feature>
<dbReference type="SMART" id="SM00473">
    <property type="entry name" value="PAN_AP"/>
    <property type="match status" value="1"/>
</dbReference>
<keyword evidence="7 14" id="KW-0418">Kinase</keyword>
<feature type="transmembrane region" description="Helical" evidence="17">
    <location>
        <begin position="458"/>
        <end position="479"/>
    </location>
</feature>
<feature type="signal peptide" evidence="18">
    <location>
        <begin position="1"/>
        <end position="23"/>
    </location>
</feature>
<dbReference type="EC" id="2.7.11.1" evidence="14"/>
<keyword evidence="9" id="KW-1015">Disulfide bond</keyword>
<dbReference type="Gene3D" id="1.10.510.10">
    <property type="entry name" value="Transferase(Phosphotransferase) domain 1"/>
    <property type="match status" value="1"/>
</dbReference>
<evidence type="ECO:0000256" key="6">
    <source>
        <dbReference type="ARBA" id="ARBA00022741"/>
    </source>
</evidence>
<evidence type="ECO:0000256" key="16">
    <source>
        <dbReference type="SAM" id="MobiDB-lite"/>
    </source>
</evidence>
<dbReference type="PROSITE" id="PS50927">
    <property type="entry name" value="BULB_LECTIN"/>
    <property type="match status" value="1"/>
</dbReference>
<keyword evidence="17" id="KW-1133">Transmembrane helix</keyword>
<feature type="region of interest" description="Disordered" evidence="16">
    <location>
        <begin position="803"/>
        <end position="840"/>
    </location>
</feature>
<reference evidence="22" key="1">
    <citation type="journal article" date="2019" name="BMC Genomics">
        <title>A new reference genome for Sorghum bicolor reveals high levels of sequence similarity between sweet and grain genotypes: implications for the genetics of sugar metabolism.</title>
        <authorList>
            <person name="Cooper E.A."/>
            <person name="Brenton Z.W."/>
            <person name="Flinn B.S."/>
            <person name="Jenkins J."/>
            <person name="Shu S."/>
            <person name="Flowers D."/>
            <person name="Luo F."/>
            <person name="Wang Y."/>
            <person name="Xia P."/>
            <person name="Barry K."/>
            <person name="Daum C."/>
            <person name="Lipzen A."/>
            <person name="Yoshinaga Y."/>
            <person name="Schmutz J."/>
            <person name="Saski C."/>
            <person name="Vermerris W."/>
            <person name="Kresovich S."/>
        </authorList>
    </citation>
    <scope>NUCLEOTIDE SEQUENCE</scope>
</reference>
<evidence type="ECO:0000313" key="23">
    <source>
        <dbReference type="Proteomes" id="UP000807115"/>
    </source>
</evidence>
<dbReference type="PROSITE" id="PS50011">
    <property type="entry name" value="PROTEIN_KINASE_DOM"/>
    <property type="match status" value="1"/>
</dbReference>
<dbReference type="InterPro" id="IPR017441">
    <property type="entry name" value="Protein_kinase_ATP_BS"/>
</dbReference>
<evidence type="ECO:0000256" key="10">
    <source>
        <dbReference type="ARBA" id="ARBA00023170"/>
    </source>
</evidence>
<dbReference type="InterPro" id="IPR008271">
    <property type="entry name" value="Ser/Thr_kinase_AS"/>
</dbReference>
<dbReference type="InterPro" id="IPR000719">
    <property type="entry name" value="Prot_kinase_dom"/>
</dbReference>
<keyword evidence="2 14" id="KW-0723">Serine/threonine-protein kinase</keyword>
<keyword evidence="3" id="KW-0245">EGF-like domain</keyword>
<name>A0A921QTY7_SORBI</name>
<comment type="caution">
    <text evidence="22">The sequence shown here is derived from an EMBL/GenBank/DDBJ whole genome shotgun (WGS) entry which is preliminary data.</text>
</comment>
<dbReference type="SMART" id="SM00220">
    <property type="entry name" value="S_TKc"/>
    <property type="match status" value="1"/>
</dbReference>
<keyword evidence="11" id="KW-0325">Glycoprotein</keyword>
<dbReference type="InterPro" id="IPR000858">
    <property type="entry name" value="S_locus_glycoprot_dom"/>
</dbReference>
<evidence type="ECO:0000256" key="17">
    <source>
        <dbReference type="SAM" id="Phobius"/>
    </source>
</evidence>